<gene>
    <name evidence="2" type="ORF">GCM10010274_40040</name>
</gene>
<protein>
    <submittedName>
        <fullName evidence="2">Uncharacterized protein</fullName>
    </submittedName>
</protein>
<feature type="compositionally biased region" description="Pro residues" evidence="1">
    <location>
        <begin position="164"/>
        <end position="185"/>
    </location>
</feature>
<reference evidence="2" key="1">
    <citation type="journal article" date="2014" name="Int. J. Syst. Evol. Microbiol.">
        <title>Complete genome sequence of Corynebacterium casei LMG S-19264T (=DSM 44701T), isolated from a smear-ripened cheese.</title>
        <authorList>
            <consortium name="US DOE Joint Genome Institute (JGI-PGF)"/>
            <person name="Walter F."/>
            <person name="Albersmeier A."/>
            <person name="Kalinowski J."/>
            <person name="Ruckert C."/>
        </authorList>
    </citation>
    <scope>NUCLEOTIDE SEQUENCE</scope>
    <source>
        <strain evidence="2">JCM 4391</strain>
    </source>
</reference>
<evidence type="ECO:0000256" key="1">
    <source>
        <dbReference type="SAM" id="MobiDB-lite"/>
    </source>
</evidence>
<dbReference type="AlphaFoldDB" id="A0A918I1H0"/>
<keyword evidence="3" id="KW-1185">Reference proteome</keyword>
<dbReference type="EMBL" id="BMTP01000010">
    <property type="protein sequence ID" value="GGU47591.1"/>
    <property type="molecule type" value="Genomic_DNA"/>
</dbReference>
<feature type="region of interest" description="Disordered" evidence="1">
    <location>
        <begin position="1"/>
        <end position="20"/>
    </location>
</feature>
<evidence type="ECO:0000313" key="2">
    <source>
        <dbReference type="EMBL" id="GGU47591.1"/>
    </source>
</evidence>
<dbReference type="RefSeq" id="WP_229891269.1">
    <property type="nucleotide sequence ID" value="NZ_BMTP01000010.1"/>
</dbReference>
<sequence length="185" mass="18764">MAMLPCGDDDDPAPPRSGPAGVLYVPVRPGPRGWAVRLFRTPPGGRTAVGFTSGRRLTAALGPHQPWIRLAGPALRTLTEPLGIATVTVDPRFTAPAATSAPPANGTAPRATRVLPAPQSPPARAASGTPQPPRTPQPPAAPPAPQSPPVLPAHPAHPAAQVPQAPPAHSPRPIRPAPAPALPTG</sequence>
<feature type="compositionally biased region" description="Low complexity" evidence="1">
    <location>
        <begin position="153"/>
        <end position="163"/>
    </location>
</feature>
<feature type="compositionally biased region" description="Low complexity" evidence="1">
    <location>
        <begin position="95"/>
        <end position="109"/>
    </location>
</feature>
<feature type="region of interest" description="Disordered" evidence="1">
    <location>
        <begin position="95"/>
        <end position="185"/>
    </location>
</feature>
<organism evidence="2 3">
    <name type="scientific">Streptomyces lavendofoliae</name>
    <dbReference type="NCBI Taxonomy" id="67314"/>
    <lineage>
        <taxon>Bacteria</taxon>
        <taxon>Bacillati</taxon>
        <taxon>Actinomycetota</taxon>
        <taxon>Actinomycetes</taxon>
        <taxon>Kitasatosporales</taxon>
        <taxon>Streptomycetaceae</taxon>
        <taxon>Streptomyces</taxon>
    </lineage>
</organism>
<accession>A0A918I1H0</accession>
<evidence type="ECO:0000313" key="3">
    <source>
        <dbReference type="Proteomes" id="UP000636661"/>
    </source>
</evidence>
<name>A0A918I1H0_9ACTN</name>
<dbReference type="Proteomes" id="UP000636661">
    <property type="component" value="Unassembled WGS sequence"/>
</dbReference>
<proteinExistence type="predicted"/>
<feature type="compositionally biased region" description="Pro residues" evidence="1">
    <location>
        <begin position="130"/>
        <end position="152"/>
    </location>
</feature>
<dbReference type="NCBIfam" id="NF042914">
    <property type="entry name" value="SAV915_dom"/>
    <property type="match status" value="1"/>
</dbReference>
<reference evidence="2" key="2">
    <citation type="submission" date="2020-09" db="EMBL/GenBank/DDBJ databases">
        <authorList>
            <person name="Sun Q."/>
            <person name="Ohkuma M."/>
        </authorList>
    </citation>
    <scope>NUCLEOTIDE SEQUENCE</scope>
    <source>
        <strain evidence="2">JCM 4391</strain>
    </source>
</reference>
<comment type="caution">
    <text evidence="2">The sequence shown here is derived from an EMBL/GenBank/DDBJ whole genome shotgun (WGS) entry which is preliminary data.</text>
</comment>
<dbReference type="InterPro" id="IPR049975">
    <property type="entry name" value="SAV_915-like_dom"/>
</dbReference>